<gene>
    <name evidence="3" type="ORF">OGAPHI_001810</name>
</gene>
<feature type="region of interest" description="Disordered" evidence="1">
    <location>
        <begin position="200"/>
        <end position="249"/>
    </location>
</feature>
<feature type="compositionally biased region" description="Basic and acidic residues" evidence="1">
    <location>
        <begin position="334"/>
        <end position="355"/>
    </location>
</feature>
<keyword evidence="2" id="KW-0472">Membrane</keyword>
<feature type="compositionally biased region" description="Basic and acidic residues" evidence="1">
    <location>
        <begin position="89"/>
        <end position="100"/>
    </location>
</feature>
<dbReference type="Proteomes" id="UP000769157">
    <property type="component" value="Unassembled WGS sequence"/>
</dbReference>
<dbReference type="GeneID" id="70233777"/>
<proteinExistence type="predicted"/>
<feature type="compositionally biased region" description="Polar residues" evidence="1">
    <location>
        <begin position="273"/>
        <end position="297"/>
    </location>
</feature>
<evidence type="ECO:0000256" key="2">
    <source>
        <dbReference type="SAM" id="Phobius"/>
    </source>
</evidence>
<reference evidence="3" key="2">
    <citation type="submission" date="2021-01" db="EMBL/GenBank/DDBJ databases">
        <authorList>
            <person name="Schikora-Tamarit M.A."/>
        </authorList>
    </citation>
    <scope>NUCLEOTIDE SEQUENCE</scope>
    <source>
        <strain evidence="3">CBS6075</strain>
    </source>
</reference>
<feature type="compositionally biased region" description="Polar residues" evidence="1">
    <location>
        <begin position="356"/>
        <end position="367"/>
    </location>
</feature>
<dbReference type="AlphaFoldDB" id="A0A9P8T6P9"/>
<feature type="compositionally biased region" description="Polar residues" evidence="1">
    <location>
        <begin position="203"/>
        <end position="212"/>
    </location>
</feature>
<protein>
    <submittedName>
        <fullName evidence="3">Uncharacterized protein</fullName>
    </submittedName>
</protein>
<feature type="transmembrane region" description="Helical" evidence="2">
    <location>
        <begin position="12"/>
        <end position="37"/>
    </location>
</feature>
<accession>A0A9P8T6P9</accession>
<feature type="region of interest" description="Disordered" evidence="1">
    <location>
        <begin position="124"/>
        <end position="155"/>
    </location>
</feature>
<keyword evidence="4" id="KW-1185">Reference proteome</keyword>
<dbReference type="RefSeq" id="XP_046062470.1">
    <property type="nucleotide sequence ID" value="XM_046202612.1"/>
</dbReference>
<organism evidence="3 4">
    <name type="scientific">Ogataea philodendri</name>
    <dbReference type="NCBI Taxonomy" id="1378263"/>
    <lineage>
        <taxon>Eukaryota</taxon>
        <taxon>Fungi</taxon>
        <taxon>Dikarya</taxon>
        <taxon>Ascomycota</taxon>
        <taxon>Saccharomycotina</taxon>
        <taxon>Pichiomycetes</taxon>
        <taxon>Pichiales</taxon>
        <taxon>Pichiaceae</taxon>
        <taxon>Ogataea</taxon>
    </lineage>
</organism>
<dbReference type="EMBL" id="JAEUBE010000158">
    <property type="protein sequence ID" value="KAH3668056.1"/>
    <property type="molecule type" value="Genomic_DNA"/>
</dbReference>
<reference evidence="3" key="1">
    <citation type="journal article" date="2021" name="Open Biol.">
        <title>Shared evolutionary footprints suggest mitochondrial oxidative damage underlies multiple complex I losses in fungi.</title>
        <authorList>
            <person name="Schikora-Tamarit M.A."/>
            <person name="Marcet-Houben M."/>
            <person name="Nosek J."/>
            <person name="Gabaldon T."/>
        </authorList>
    </citation>
    <scope>NUCLEOTIDE SEQUENCE</scope>
    <source>
        <strain evidence="3">CBS6075</strain>
    </source>
</reference>
<feature type="compositionally biased region" description="Basic and acidic residues" evidence="1">
    <location>
        <begin position="368"/>
        <end position="386"/>
    </location>
</feature>
<feature type="compositionally biased region" description="Polar residues" evidence="1">
    <location>
        <begin position="125"/>
        <end position="155"/>
    </location>
</feature>
<feature type="region of interest" description="Disordered" evidence="1">
    <location>
        <begin position="273"/>
        <end position="386"/>
    </location>
</feature>
<sequence length="386" mass="41739">MSKPVLRASRQVLNVNFLLVLWVWDGVGVKFVGLGSFSTRNALDRSDWFWNVHSGILVSELTDLRSIGSKFLLFLTQSDLEEWNSVQDKQQDGGDNERPQVDSTASSQLVSELLVVVVEPSTSTAGTEVSSNDVVGSEKTSQNRTSESSHTVETPDVQTIVNTNEVLDVDGEVTGKGGQDTDWNGEVDWDETGSWVVKEHPSKTTTSSSQVGVHTGVETSDGGISRGSTVESKPSEPQEHSSQNNTGDRVRSVLWQAGASNRVVSLTANQGVSKGTETRSLVDWSSASKVVSTQGSKPSVGVPCPHSNWAVDNGHPAEQEHHHRSQSSSLASTTEHDASGNHGEHTLEKAEDNIRKSSSSVVVSQDLHQTEVIERTQEDRRTSTEG</sequence>
<comment type="caution">
    <text evidence="3">The sequence shown here is derived from an EMBL/GenBank/DDBJ whole genome shotgun (WGS) entry which is preliminary data.</text>
</comment>
<name>A0A9P8T6P9_9ASCO</name>
<evidence type="ECO:0000313" key="4">
    <source>
        <dbReference type="Proteomes" id="UP000769157"/>
    </source>
</evidence>
<keyword evidence="2" id="KW-0812">Transmembrane</keyword>
<feature type="region of interest" description="Disordered" evidence="1">
    <location>
        <begin position="85"/>
        <end position="107"/>
    </location>
</feature>
<evidence type="ECO:0000256" key="1">
    <source>
        <dbReference type="SAM" id="MobiDB-lite"/>
    </source>
</evidence>
<keyword evidence="2" id="KW-1133">Transmembrane helix</keyword>
<dbReference type="OrthoDB" id="10570568at2759"/>
<evidence type="ECO:0000313" key="3">
    <source>
        <dbReference type="EMBL" id="KAH3668056.1"/>
    </source>
</evidence>